<accession>A0A1D8ILI9</accession>
<dbReference type="InterPro" id="IPR033175">
    <property type="entry name" value="PSD-A"/>
</dbReference>
<dbReference type="Pfam" id="PF02666">
    <property type="entry name" value="PS_Dcarbxylase"/>
    <property type="match status" value="1"/>
</dbReference>
<keyword evidence="12" id="KW-1185">Reference proteome</keyword>
<dbReference type="PANTHER" id="PTHR35809:SF1">
    <property type="entry name" value="ARCHAETIDYLSERINE DECARBOXYLASE PROENZYME-RELATED"/>
    <property type="match status" value="1"/>
</dbReference>
<evidence type="ECO:0000256" key="1">
    <source>
        <dbReference type="ARBA" id="ARBA00022475"/>
    </source>
</evidence>
<reference evidence="12" key="1">
    <citation type="submission" date="2016-09" db="EMBL/GenBank/DDBJ databases">
        <title>Acidihalobacter prosperus F5.</title>
        <authorList>
            <person name="Khaleque H.N."/>
            <person name="Ramsay J.P."/>
            <person name="Kaksonen A.H."/>
            <person name="Boxall N.J."/>
            <person name="Watkin E.L.J."/>
        </authorList>
    </citation>
    <scope>NUCLEOTIDE SEQUENCE [LARGE SCALE GENOMIC DNA]</scope>
    <source>
        <strain evidence="12">F5</strain>
    </source>
</reference>
<evidence type="ECO:0000313" key="11">
    <source>
        <dbReference type="EMBL" id="AOU97327.1"/>
    </source>
</evidence>
<dbReference type="KEGG" id="aprs:BI364_04370"/>
<evidence type="ECO:0000256" key="6">
    <source>
        <dbReference type="ARBA" id="ARBA00023145"/>
    </source>
</evidence>
<protein>
    <submittedName>
        <fullName evidence="11">Phosphatidylserine decarboxylase</fullName>
    </submittedName>
</protein>
<dbReference type="RefSeq" id="WP_070077714.1">
    <property type="nucleotide sequence ID" value="NZ_CP017415.1"/>
</dbReference>
<dbReference type="GO" id="GO:0008654">
    <property type="term" value="P:phospholipid biosynthetic process"/>
    <property type="evidence" value="ECO:0007669"/>
    <property type="project" value="UniProtKB-KW"/>
</dbReference>
<name>A0A1D8ILI9_9GAMM</name>
<dbReference type="PANTHER" id="PTHR35809">
    <property type="entry name" value="ARCHAETIDYLSERINE DECARBOXYLASE PROENZYME-RELATED"/>
    <property type="match status" value="1"/>
</dbReference>
<keyword evidence="9" id="KW-1208">Phospholipid metabolism</keyword>
<evidence type="ECO:0000256" key="5">
    <source>
        <dbReference type="ARBA" id="ARBA00023136"/>
    </source>
</evidence>
<keyword evidence="5" id="KW-0472">Membrane</keyword>
<evidence type="ECO:0000313" key="12">
    <source>
        <dbReference type="Proteomes" id="UP000095401"/>
    </source>
</evidence>
<dbReference type="GO" id="GO:0004609">
    <property type="term" value="F:phosphatidylserine decarboxylase activity"/>
    <property type="evidence" value="ECO:0007669"/>
    <property type="project" value="InterPro"/>
</dbReference>
<proteinExistence type="predicted"/>
<keyword evidence="3" id="KW-0210">Decarboxylase</keyword>
<keyword evidence="7" id="KW-0594">Phospholipid biosynthesis</keyword>
<dbReference type="EMBL" id="CP017415">
    <property type="protein sequence ID" value="AOU97327.1"/>
    <property type="molecule type" value="Genomic_DNA"/>
</dbReference>
<keyword evidence="2" id="KW-0444">Lipid biosynthesis</keyword>
<evidence type="ECO:0000256" key="8">
    <source>
        <dbReference type="ARBA" id="ARBA00023239"/>
    </source>
</evidence>
<evidence type="ECO:0000256" key="9">
    <source>
        <dbReference type="ARBA" id="ARBA00023264"/>
    </source>
</evidence>
<evidence type="ECO:0000256" key="10">
    <source>
        <dbReference type="ARBA" id="ARBA00023317"/>
    </source>
</evidence>
<dbReference type="AlphaFoldDB" id="A0A1D8ILI9"/>
<dbReference type="InterPro" id="IPR003817">
    <property type="entry name" value="PS_Dcarbxylase"/>
</dbReference>
<organism evidence="11 12">
    <name type="scientific">Acidihalobacter yilgarnensis</name>
    <dbReference type="NCBI Taxonomy" id="2819280"/>
    <lineage>
        <taxon>Bacteria</taxon>
        <taxon>Pseudomonadati</taxon>
        <taxon>Pseudomonadota</taxon>
        <taxon>Gammaproteobacteria</taxon>
        <taxon>Chromatiales</taxon>
        <taxon>Ectothiorhodospiraceae</taxon>
        <taxon>Acidihalobacter</taxon>
    </lineage>
</organism>
<keyword evidence="1" id="KW-1003">Cell membrane</keyword>
<evidence type="ECO:0000256" key="4">
    <source>
        <dbReference type="ARBA" id="ARBA00023098"/>
    </source>
</evidence>
<keyword evidence="8" id="KW-0456">Lyase</keyword>
<keyword evidence="6" id="KW-0865">Zymogen</keyword>
<keyword evidence="10" id="KW-0670">Pyruvate</keyword>
<evidence type="ECO:0000256" key="2">
    <source>
        <dbReference type="ARBA" id="ARBA00022516"/>
    </source>
</evidence>
<evidence type="ECO:0000256" key="7">
    <source>
        <dbReference type="ARBA" id="ARBA00023209"/>
    </source>
</evidence>
<evidence type="ECO:0000256" key="3">
    <source>
        <dbReference type="ARBA" id="ARBA00022793"/>
    </source>
</evidence>
<sequence length="228" mass="25852">MLLIDLLILSACAIALSLWALNFPYPSPLIRRWLPARQRWPEGLIRKWLREGGFDKTYLRYFYRDPERQVPAEPGLVAPADGLITSLETRNGTRYLVVALSFWDMHIQRNPLDGVVESIEDAGSDYMDGEGRDFAFLQEKTCPVQKRIALRTAHGPVAIRLITSLAARRLEAWVRVGEHVARGQRIGKILLGSTVVLELPEDWPVLVRLGERVWAGETVIAKARSDTR</sequence>
<keyword evidence="4" id="KW-0443">Lipid metabolism</keyword>
<dbReference type="Proteomes" id="UP000095401">
    <property type="component" value="Chromosome"/>
</dbReference>
<gene>
    <name evidence="11" type="ORF">BI364_04370</name>
</gene>